<comment type="caution">
    <text evidence="2">The sequence shown here is derived from an EMBL/GenBank/DDBJ whole genome shotgun (WGS) entry which is preliminary data.</text>
</comment>
<dbReference type="Proteomes" id="UP000801492">
    <property type="component" value="Unassembled WGS sequence"/>
</dbReference>
<reference evidence="2" key="1">
    <citation type="submission" date="2019-08" db="EMBL/GenBank/DDBJ databases">
        <title>The genome of the North American firefly Photinus pyralis.</title>
        <authorList>
            <consortium name="Photinus pyralis genome working group"/>
            <person name="Fallon T.R."/>
            <person name="Sander Lower S.E."/>
            <person name="Weng J.-K."/>
        </authorList>
    </citation>
    <scope>NUCLEOTIDE SEQUENCE</scope>
    <source>
        <strain evidence="2">TRF0915ILg1</strain>
        <tissue evidence="2">Whole body</tissue>
    </source>
</reference>
<evidence type="ECO:0000256" key="1">
    <source>
        <dbReference type="SAM" id="MobiDB-lite"/>
    </source>
</evidence>
<evidence type="ECO:0000313" key="2">
    <source>
        <dbReference type="EMBL" id="KAF2879096.1"/>
    </source>
</evidence>
<feature type="region of interest" description="Disordered" evidence="1">
    <location>
        <begin position="1"/>
        <end position="47"/>
    </location>
</feature>
<feature type="compositionally biased region" description="Basic and acidic residues" evidence="1">
    <location>
        <begin position="1"/>
        <end position="14"/>
    </location>
</feature>
<sequence length="91" mass="10252">MPIKRRLFEAKSSSEEEDSFSGNSENSKIGRGGKSSNKEEPEEGNLDLASLNVGDWVTVEYNADHFPRQIKSINGSDLLIQCLEKRENCYK</sequence>
<keyword evidence="3" id="KW-1185">Reference proteome</keyword>
<protein>
    <submittedName>
        <fullName evidence="2">Uncharacterized protein</fullName>
    </submittedName>
</protein>
<organism evidence="2 3">
    <name type="scientific">Ignelater luminosus</name>
    <name type="common">Cucubano</name>
    <name type="synonym">Pyrophorus luminosus</name>
    <dbReference type="NCBI Taxonomy" id="2038154"/>
    <lineage>
        <taxon>Eukaryota</taxon>
        <taxon>Metazoa</taxon>
        <taxon>Ecdysozoa</taxon>
        <taxon>Arthropoda</taxon>
        <taxon>Hexapoda</taxon>
        <taxon>Insecta</taxon>
        <taxon>Pterygota</taxon>
        <taxon>Neoptera</taxon>
        <taxon>Endopterygota</taxon>
        <taxon>Coleoptera</taxon>
        <taxon>Polyphaga</taxon>
        <taxon>Elateriformia</taxon>
        <taxon>Elateroidea</taxon>
        <taxon>Elateridae</taxon>
        <taxon>Agrypninae</taxon>
        <taxon>Pyrophorini</taxon>
        <taxon>Ignelater</taxon>
    </lineage>
</organism>
<gene>
    <name evidence="2" type="ORF">ILUMI_27073</name>
</gene>
<dbReference type="AlphaFoldDB" id="A0A8K0C5R4"/>
<accession>A0A8K0C5R4</accession>
<dbReference type="EMBL" id="VTPC01091231">
    <property type="protein sequence ID" value="KAF2879096.1"/>
    <property type="molecule type" value="Genomic_DNA"/>
</dbReference>
<proteinExistence type="predicted"/>
<evidence type="ECO:0000313" key="3">
    <source>
        <dbReference type="Proteomes" id="UP000801492"/>
    </source>
</evidence>
<name>A0A8K0C5R4_IGNLU</name>